<keyword evidence="6 8" id="KW-0326">Glycosidase</keyword>
<sequence>MLTFDRRVGPDLGPDAPAYPQHEVPSWYRDAKFGVFVHWGLYSIPAWARPRRPGEHVPVELEYHHHQYAEWYANTVRIPGSPTRLLHEREYGVGTSYEDLADSWTIEAFDPRRWMRLFADCGARYVVPTAKHHDGFCLWDTATTSFSSVRRGPRRDLIAELAEAAREAGLRFGLYFSGALDWHVSDFAPIRSATDLFTLRRNDEAFARYSFDQLMELVDRHAPDVLWNDVDWPDAGKTAGPSSLRALFERYYEQVPGGVVNDRWGVPHLGYRTREYHSEEGVTPWVWEATRGLGTSFGYNRAEDDRHLIGHGDLVRLLVDTVAKNGNLLLNIGPRADGSLPEDQVERLRHLGDWLKAHGEAIYRTRPWVRYAEPVGAPVRYTVGPDGAFHLIAMDPSAGWLRLADDLVESARATASWGDVPAVVDASGHVTIPPGLRGLPAAVLTLRQAHPGTG</sequence>
<protein>
    <recommendedName>
        <fullName evidence="3">alpha-L-fucosidase</fullName>
        <ecNumber evidence="3">3.2.1.51</ecNumber>
    </recommendedName>
</protein>
<dbReference type="InterPro" id="IPR017853">
    <property type="entry name" value="GH"/>
</dbReference>
<dbReference type="EMBL" id="JBHUFV010000068">
    <property type="protein sequence ID" value="MFD1938436.1"/>
    <property type="molecule type" value="Genomic_DNA"/>
</dbReference>
<dbReference type="InterPro" id="IPR000933">
    <property type="entry name" value="Glyco_hydro_29"/>
</dbReference>
<evidence type="ECO:0000256" key="6">
    <source>
        <dbReference type="ARBA" id="ARBA00023295"/>
    </source>
</evidence>
<dbReference type="Proteomes" id="UP001597368">
    <property type="component" value="Unassembled WGS sequence"/>
</dbReference>
<keyword evidence="4" id="KW-0732">Signal</keyword>
<evidence type="ECO:0000256" key="5">
    <source>
        <dbReference type="ARBA" id="ARBA00022801"/>
    </source>
</evidence>
<dbReference type="EC" id="3.2.1.51" evidence="3"/>
<proteinExistence type="inferred from homology"/>
<evidence type="ECO:0000256" key="2">
    <source>
        <dbReference type="ARBA" id="ARBA00007951"/>
    </source>
</evidence>
<reference evidence="9" key="1">
    <citation type="journal article" date="2019" name="Int. J. Syst. Evol. Microbiol.">
        <title>The Global Catalogue of Microorganisms (GCM) 10K type strain sequencing project: providing services to taxonomists for standard genome sequencing and annotation.</title>
        <authorList>
            <consortium name="The Broad Institute Genomics Platform"/>
            <consortium name="The Broad Institute Genome Sequencing Center for Infectious Disease"/>
            <person name="Wu L."/>
            <person name="Ma J."/>
        </authorList>
    </citation>
    <scope>NUCLEOTIDE SEQUENCE [LARGE SCALE GENOMIC DNA]</scope>
    <source>
        <strain evidence="9">ICMP 6774ER</strain>
    </source>
</reference>
<dbReference type="Pfam" id="PF01120">
    <property type="entry name" value="Alpha_L_fucos"/>
    <property type="match status" value="1"/>
</dbReference>
<dbReference type="SMART" id="SM00812">
    <property type="entry name" value="Alpha_L_fucos"/>
    <property type="match status" value="1"/>
</dbReference>
<evidence type="ECO:0000256" key="4">
    <source>
        <dbReference type="ARBA" id="ARBA00022729"/>
    </source>
</evidence>
<dbReference type="InterPro" id="IPR057739">
    <property type="entry name" value="Glyco_hydro_29_N"/>
</dbReference>
<dbReference type="PIRSF" id="PIRSF001092">
    <property type="entry name" value="Alpha-L-fucosidase"/>
    <property type="match status" value="1"/>
</dbReference>
<dbReference type="PRINTS" id="PR00741">
    <property type="entry name" value="GLHYDRLASE29"/>
</dbReference>
<feature type="domain" description="Glycoside hydrolase family 29 N-terminal" evidence="7">
    <location>
        <begin position="20"/>
        <end position="360"/>
    </location>
</feature>
<dbReference type="Gene3D" id="3.20.20.80">
    <property type="entry name" value="Glycosidases"/>
    <property type="match status" value="1"/>
</dbReference>
<comment type="function">
    <text evidence="1">Alpha-L-fucosidase is responsible for hydrolyzing the alpha-1,6-linked fucose joined to the reducing-end N-acetylglucosamine of the carbohydrate moieties of glycoproteins.</text>
</comment>
<comment type="similarity">
    <text evidence="2">Belongs to the glycosyl hydrolase 29 family.</text>
</comment>
<dbReference type="PANTHER" id="PTHR10030">
    <property type="entry name" value="ALPHA-L-FUCOSIDASE"/>
    <property type="match status" value="1"/>
</dbReference>
<dbReference type="InterPro" id="IPR016286">
    <property type="entry name" value="FUC_metazoa-typ"/>
</dbReference>
<dbReference type="RefSeq" id="WP_379580446.1">
    <property type="nucleotide sequence ID" value="NZ_JBHUFV010000068.1"/>
</dbReference>
<gene>
    <name evidence="8" type="ORF">ACFSKW_43880</name>
</gene>
<dbReference type="PANTHER" id="PTHR10030:SF37">
    <property type="entry name" value="ALPHA-L-FUCOSIDASE-RELATED"/>
    <property type="match status" value="1"/>
</dbReference>
<keyword evidence="5 8" id="KW-0378">Hydrolase</keyword>
<name>A0ABW4T9L4_9ACTN</name>
<organism evidence="8 9">
    <name type="scientific">Nonomuraea mangrovi</name>
    <dbReference type="NCBI Taxonomy" id="2316207"/>
    <lineage>
        <taxon>Bacteria</taxon>
        <taxon>Bacillati</taxon>
        <taxon>Actinomycetota</taxon>
        <taxon>Actinomycetes</taxon>
        <taxon>Streptosporangiales</taxon>
        <taxon>Streptosporangiaceae</taxon>
        <taxon>Nonomuraea</taxon>
    </lineage>
</organism>
<evidence type="ECO:0000313" key="8">
    <source>
        <dbReference type="EMBL" id="MFD1938436.1"/>
    </source>
</evidence>
<keyword evidence="9" id="KW-1185">Reference proteome</keyword>
<dbReference type="SUPFAM" id="SSF51445">
    <property type="entry name" value="(Trans)glycosidases"/>
    <property type="match status" value="1"/>
</dbReference>
<dbReference type="GO" id="GO:0004560">
    <property type="term" value="F:alpha-L-fucosidase activity"/>
    <property type="evidence" value="ECO:0007669"/>
    <property type="project" value="UniProtKB-EC"/>
</dbReference>
<evidence type="ECO:0000259" key="7">
    <source>
        <dbReference type="Pfam" id="PF01120"/>
    </source>
</evidence>
<accession>A0ABW4T9L4</accession>
<evidence type="ECO:0000256" key="3">
    <source>
        <dbReference type="ARBA" id="ARBA00012662"/>
    </source>
</evidence>
<evidence type="ECO:0000313" key="9">
    <source>
        <dbReference type="Proteomes" id="UP001597368"/>
    </source>
</evidence>
<comment type="caution">
    <text evidence="8">The sequence shown here is derived from an EMBL/GenBank/DDBJ whole genome shotgun (WGS) entry which is preliminary data.</text>
</comment>
<evidence type="ECO:0000256" key="1">
    <source>
        <dbReference type="ARBA" id="ARBA00004071"/>
    </source>
</evidence>